<name>A0ABY8IJJ7_9HYPH</name>
<proteinExistence type="predicted"/>
<dbReference type="InterPro" id="IPR006944">
    <property type="entry name" value="Phage/GTA_portal"/>
</dbReference>
<dbReference type="Proteomes" id="UP000318939">
    <property type="component" value="Chromosome"/>
</dbReference>
<dbReference type="Pfam" id="PF04860">
    <property type="entry name" value="Phage_portal"/>
    <property type="match status" value="1"/>
</dbReference>
<organism evidence="1 2">
    <name type="scientific">Rhizobium rhododendri</name>
    <dbReference type="NCBI Taxonomy" id="2506430"/>
    <lineage>
        <taxon>Bacteria</taxon>
        <taxon>Pseudomonadati</taxon>
        <taxon>Pseudomonadota</taxon>
        <taxon>Alphaproteobacteria</taxon>
        <taxon>Hyphomicrobiales</taxon>
        <taxon>Rhizobiaceae</taxon>
        <taxon>Rhizobium/Agrobacterium group</taxon>
        <taxon>Rhizobium</taxon>
    </lineage>
</organism>
<accession>A0ABY8IJJ7</accession>
<dbReference type="EMBL" id="CP117267">
    <property type="protein sequence ID" value="WFS23580.1"/>
    <property type="molecule type" value="Genomic_DNA"/>
</dbReference>
<evidence type="ECO:0000313" key="1">
    <source>
        <dbReference type="EMBL" id="WFS23580.1"/>
    </source>
</evidence>
<gene>
    <name evidence="1" type="ORF">PR018_03395</name>
</gene>
<reference evidence="1" key="2">
    <citation type="journal article" date="2023" name="MicrobiologyOpen">
        <title>Genomics of the tumorigenes clade of the family Rhizobiaceae and description of Rhizobium rhododendri sp. nov.</title>
        <authorList>
            <person name="Kuzmanovic N."/>
            <person name="diCenzo G.C."/>
            <person name="Bunk B."/>
            <person name="Sproeer C."/>
            <person name="Fruehling A."/>
            <person name="Neumann-Schaal M."/>
            <person name="Overmann J."/>
            <person name="Smalla K."/>
        </authorList>
    </citation>
    <scope>NUCLEOTIDE SEQUENCE</scope>
    <source>
        <strain evidence="1">Rho-6.2</strain>
    </source>
</reference>
<protein>
    <submittedName>
        <fullName evidence="1">Phage portal protein</fullName>
    </submittedName>
</protein>
<dbReference type="RefSeq" id="WP_142824388.1">
    <property type="nucleotide sequence ID" value="NZ_CP117267.1"/>
</dbReference>
<keyword evidence="2" id="KW-1185">Reference proteome</keyword>
<dbReference type="InterPro" id="IPR006427">
    <property type="entry name" value="Portal_HK97"/>
</dbReference>
<evidence type="ECO:0000313" key="2">
    <source>
        <dbReference type="Proteomes" id="UP000318939"/>
    </source>
</evidence>
<reference evidence="1" key="1">
    <citation type="journal article" date="2019" name="Phytopathology">
        <title>A Novel Group of Rhizobium tumorigenes-Like Agrobacteria Associated with Crown Gall Disease of Rhododendron and Blueberry.</title>
        <authorList>
            <person name="Kuzmanovic N."/>
            <person name="Behrens P."/>
            <person name="Idczak E."/>
            <person name="Wagner S."/>
            <person name="Gotz M."/>
            <person name="Sproer C."/>
            <person name="Bunk B."/>
            <person name="Overmann J."/>
            <person name="Smalla K."/>
        </authorList>
    </citation>
    <scope>NUCLEOTIDE SEQUENCE</scope>
    <source>
        <strain evidence="1">Rho-6.2</strain>
    </source>
</reference>
<sequence length="385" mass="42233">MKLPFTLPWRSTAGRRAVAEHKASGSMMTLTSEGRAHWTGRSYGALAREGFMKNPVAHRSVRLVAEAAASVSWLLYEGDREVGEHPLLSLMRQPNGRKAGPDFFEALHGHLLLSGNAYVEPLIVGGALRELHLLRPDRVAIVEGRDGWPEAYEYRVGGLVRRFAAESDGLTLLHLKLFHPLDDHLGFPPLAAAQVALDLHNASSTWNKALLDNSARPSGALVYQPKEGGNLSPDQYERLKQELDEGYSGPMRAGRPLLLEGGLDWKSMGLSPKDMDFVEARNGAARDIALAFGVPPMLLGIPGDNTYANYQEANRAFYRLTVLPLLTRTASALSLWFATAYGEGLRLEPDLDKIAGLAAERSELWARVGQADFLTDAEKRQAVGY</sequence>
<dbReference type="NCBIfam" id="TIGR01537">
    <property type="entry name" value="portal_HK97"/>
    <property type="match status" value="1"/>
</dbReference>